<proteinExistence type="predicted"/>
<protein>
    <submittedName>
        <fullName evidence="1">Flagellar hook-basal body protein</fullName>
    </submittedName>
</protein>
<evidence type="ECO:0000313" key="1">
    <source>
        <dbReference type="EMBL" id="WHZ57615.1"/>
    </source>
</evidence>
<organism evidence="1 2">
    <name type="scientific">Metabacillus hrfriensis</name>
    <dbReference type="NCBI Taxonomy" id="3048891"/>
    <lineage>
        <taxon>Bacteria</taxon>
        <taxon>Bacillati</taxon>
        <taxon>Bacillota</taxon>
        <taxon>Bacilli</taxon>
        <taxon>Bacillales</taxon>
        <taxon>Bacillaceae</taxon>
        <taxon>Metabacillus</taxon>
    </lineage>
</organism>
<gene>
    <name evidence="1" type="ORF">QLQ22_23715</name>
</gene>
<keyword evidence="1" id="KW-0282">Flagellum</keyword>
<keyword evidence="1" id="KW-0966">Cell projection</keyword>
<name>A0ACD4RAU5_9BACI</name>
<keyword evidence="2" id="KW-1185">Reference proteome</keyword>
<dbReference type="Proteomes" id="UP001226091">
    <property type="component" value="Chromosome"/>
</dbReference>
<reference evidence="2" key="1">
    <citation type="journal article" date="2025" name="Aquaculture">
        <title>Assessment of the bioflocculant production and safety properties of Metabacillus hrfriensis sp. nov. based on phenotypic and whole-genome sequencing analysis.</title>
        <authorList>
            <person name="Zhang R."/>
            <person name="Zhao Z."/>
            <person name="Luo L."/>
            <person name="Wang S."/>
            <person name="Guo K."/>
            <person name="Xu W."/>
        </authorList>
    </citation>
    <scope>NUCLEOTIDE SEQUENCE [LARGE SCALE GENOMIC DNA]</scope>
    <source>
        <strain evidence="2">CT-WN-B3</strain>
    </source>
</reference>
<evidence type="ECO:0000313" key="2">
    <source>
        <dbReference type="Proteomes" id="UP001226091"/>
    </source>
</evidence>
<accession>A0ACD4RAU5</accession>
<dbReference type="EMBL" id="CP126116">
    <property type="protein sequence ID" value="WHZ57615.1"/>
    <property type="molecule type" value="Genomic_DNA"/>
</dbReference>
<keyword evidence="1" id="KW-0969">Cilium</keyword>
<sequence>MLRGFYTATAGMLAQQRRTEMLSNNIANAKTPGYKSDQAALKAFPEMLLKRVESSKVPAPATQAVGTLNTGVYLQEMIPQFTQGDLRETGLSSDVALVEELVPYNEETNAKGALLFAVQNQAFELRYTRNGQFTRNENGELTLAGNPVLGTNGQPISVASDQFEITSDGTVRVDGVEQAQIEIVFAGDTRTLIKEGNGLYRTEDGNGLPTAVNNPEISYQLKQGYVEGSNVDVSKSYTEMMTAYRAFEANQKVLQAYDRSMDKAVNEIGRVR</sequence>